<keyword evidence="1" id="KW-0547">Nucleotide-binding</keyword>
<keyword evidence="6" id="KW-1185">Reference proteome</keyword>
<dbReference type="PANTHER" id="PTHR45644">
    <property type="entry name" value="AAA ATPASE, PUTATIVE (AFU_ORTHOLOGUE AFUA_2G12920)-RELATED-RELATED"/>
    <property type="match status" value="1"/>
</dbReference>
<evidence type="ECO:0000313" key="5">
    <source>
        <dbReference type="EMBL" id="KNC74745.1"/>
    </source>
</evidence>
<evidence type="ECO:0000259" key="4">
    <source>
        <dbReference type="Pfam" id="PF00004"/>
    </source>
</evidence>
<dbReference type="GeneID" id="25913220"/>
<feature type="compositionally biased region" description="Basic and acidic residues" evidence="3">
    <location>
        <begin position="342"/>
        <end position="354"/>
    </location>
</feature>
<dbReference type="AlphaFoldDB" id="A0A0L0FDC6"/>
<sequence length="532" mass="58080">FSQRYLGCIEIGKYKNCFFVSRKNLTTDSTPQLDSLEDLAISALFDACAVSAPTILYVKDSKHGRFNKLFENKERLKRFTSEIAKLKKPVVVITENVDEAPDVLEPKGTRPHKHRTGSGGKSQMTSMMKNAIKQIAGGQPPQFMIMVHDHHTRDGAEPRASVKGGLRMTELAIKAPMDSKLLRSWDSQITADQRQTTIKQNTALLNRVLLRNQIRVTVKNRAQLKDLFRIEPMLENKKLTPAQADSIVGWAISHHLRMTAEAANPLSSKAATPEAIEDTPVALATEGGINCTDAASGEKSKDSTDADYKVAEVTGKERETEGARKTTSKKKGVRSSKRKTAAKSDDGGTTDSKKTKITKTKGKSKAVQGSAKSESKQKAVAVISTKKSDTILKLTLPALQHAILMFGAFSEAKSGDNKFVDSIKPENEYEEKLLASVIPADKIGVSFDDIGALEKVKKTLFELVILPLRRPELFTRGNLTKPMKGILLFGPPGTGKTLLAKAVATQSGANFLNITVSGITSKWMGEGEKFAK</sequence>
<dbReference type="GO" id="GO:0016887">
    <property type="term" value="F:ATP hydrolysis activity"/>
    <property type="evidence" value="ECO:0007669"/>
    <property type="project" value="InterPro"/>
</dbReference>
<dbReference type="Pfam" id="PF00004">
    <property type="entry name" value="AAA"/>
    <property type="match status" value="1"/>
</dbReference>
<dbReference type="Proteomes" id="UP000054560">
    <property type="component" value="Unassembled WGS sequence"/>
</dbReference>
<name>A0A0L0FDC6_9EUKA</name>
<keyword evidence="2" id="KW-0067">ATP-binding</keyword>
<feature type="compositionally biased region" description="Basic residues" evidence="3">
    <location>
        <begin position="326"/>
        <end position="341"/>
    </location>
</feature>
<dbReference type="InterPro" id="IPR003959">
    <property type="entry name" value="ATPase_AAA_core"/>
</dbReference>
<feature type="non-terminal residue" evidence="5">
    <location>
        <position position="1"/>
    </location>
</feature>
<dbReference type="InterPro" id="IPR051701">
    <property type="entry name" value="Mito_OM_Translocase_MSP1"/>
</dbReference>
<feature type="compositionally biased region" description="Basic and acidic residues" evidence="3">
    <location>
        <begin position="296"/>
        <end position="324"/>
    </location>
</feature>
<dbReference type="RefSeq" id="XP_014148647.1">
    <property type="nucleotide sequence ID" value="XM_014293172.1"/>
</dbReference>
<dbReference type="STRING" id="667725.A0A0L0FDC6"/>
<accession>A0A0L0FDC6</accession>
<feature type="compositionally biased region" description="Basic residues" evidence="3">
    <location>
        <begin position="355"/>
        <end position="364"/>
    </location>
</feature>
<reference evidence="5 6" key="1">
    <citation type="submission" date="2011-02" db="EMBL/GenBank/DDBJ databases">
        <title>The Genome Sequence of Sphaeroforma arctica JP610.</title>
        <authorList>
            <consortium name="The Broad Institute Genome Sequencing Platform"/>
            <person name="Russ C."/>
            <person name="Cuomo C."/>
            <person name="Young S.K."/>
            <person name="Zeng Q."/>
            <person name="Gargeya S."/>
            <person name="Alvarado L."/>
            <person name="Berlin A."/>
            <person name="Chapman S.B."/>
            <person name="Chen Z."/>
            <person name="Freedman E."/>
            <person name="Gellesch M."/>
            <person name="Goldberg J."/>
            <person name="Griggs A."/>
            <person name="Gujja S."/>
            <person name="Heilman E."/>
            <person name="Heiman D."/>
            <person name="Howarth C."/>
            <person name="Mehta T."/>
            <person name="Neiman D."/>
            <person name="Pearson M."/>
            <person name="Roberts A."/>
            <person name="Saif S."/>
            <person name="Shea T."/>
            <person name="Shenoy N."/>
            <person name="Sisk P."/>
            <person name="Stolte C."/>
            <person name="Sykes S."/>
            <person name="White J."/>
            <person name="Yandava C."/>
            <person name="Burger G."/>
            <person name="Gray M.W."/>
            <person name="Holland P.W.H."/>
            <person name="King N."/>
            <person name="Lang F.B.F."/>
            <person name="Roger A.J."/>
            <person name="Ruiz-Trillo I."/>
            <person name="Haas B."/>
            <person name="Nusbaum C."/>
            <person name="Birren B."/>
        </authorList>
    </citation>
    <scope>NUCLEOTIDE SEQUENCE [LARGE SCALE GENOMIC DNA]</scope>
    <source>
        <strain evidence="5 6">JP610</strain>
    </source>
</reference>
<dbReference type="EMBL" id="KQ244122">
    <property type="protein sequence ID" value="KNC74745.1"/>
    <property type="molecule type" value="Genomic_DNA"/>
</dbReference>
<proteinExistence type="predicted"/>
<dbReference type="SUPFAM" id="SSF52540">
    <property type="entry name" value="P-loop containing nucleoside triphosphate hydrolases"/>
    <property type="match status" value="1"/>
</dbReference>
<evidence type="ECO:0000256" key="3">
    <source>
        <dbReference type="SAM" id="MobiDB-lite"/>
    </source>
</evidence>
<evidence type="ECO:0000256" key="1">
    <source>
        <dbReference type="ARBA" id="ARBA00022741"/>
    </source>
</evidence>
<dbReference type="eggNOG" id="KOG0737">
    <property type="taxonomic scope" value="Eukaryota"/>
</dbReference>
<evidence type="ECO:0000256" key="2">
    <source>
        <dbReference type="ARBA" id="ARBA00022840"/>
    </source>
</evidence>
<protein>
    <recommendedName>
        <fullName evidence="4">ATPase AAA-type core domain-containing protein</fullName>
    </recommendedName>
</protein>
<evidence type="ECO:0000313" key="6">
    <source>
        <dbReference type="Proteomes" id="UP000054560"/>
    </source>
</evidence>
<dbReference type="InterPro" id="IPR027417">
    <property type="entry name" value="P-loop_NTPase"/>
</dbReference>
<dbReference type="GO" id="GO:0005741">
    <property type="term" value="C:mitochondrial outer membrane"/>
    <property type="evidence" value="ECO:0007669"/>
    <property type="project" value="TreeGrafter"/>
</dbReference>
<feature type="region of interest" description="Disordered" evidence="3">
    <location>
        <begin position="102"/>
        <end position="123"/>
    </location>
</feature>
<dbReference type="OrthoDB" id="10254455at2759"/>
<gene>
    <name evidence="5" type="ORF">SARC_12716</name>
</gene>
<dbReference type="GO" id="GO:0005524">
    <property type="term" value="F:ATP binding"/>
    <property type="evidence" value="ECO:0007669"/>
    <property type="project" value="UniProtKB-KW"/>
</dbReference>
<feature type="non-terminal residue" evidence="5">
    <location>
        <position position="532"/>
    </location>
</feature>
<organism evidence="5 6">
    <name type="scientific">Sphaeroforma arctica JP610</name>
    <dbReference type="NCBI Taxonomy" id="667725"/>
    <lineage>
        <taxon>Eukaryota</taxon>
        <taxon>Ichthyosporea</taxon>
        <taxon>Ichthyophonida</taxon>
        <taxon>Sphaeroforma</taxon>
    </lineage>
</organism>
<feature type="domain" description="ATPase AAA-type core" evidence="4">
    <location>
        <begin position="486"/>
        <end position="529"/>
    </location>
</feature>
<dbReference type="Gene3D" id="3.40.50.300">
    <property type="entry name" value="P-loop containing nucleotide triphosphate hydrolases"/>
    <property type="match status" value="1"/>
</dbReference>
<feature type="region of interest" description="Disordered" evidence="3">
    <location>
        <begin position="287"/>
        <end position="371"/>
    </location>
</feature>